<sequence>MKKINQKNILFTVIFILNNLLVTFVLFKILTQHFLDMDFKDEIDYQLAWLGFFTLALLMNFLELAFPKIPRFCFFISYWFFPISLPYLILAYQVAKKKITVDQETIDCYYKCSTKIAFIVSLLIFSFTFVWLFNSWAIIILFLFDEHRPKSLFVYTIISIYFLGNIIALCLNFGNNKTFKKIAWTGFMAGWSYLVFEKLTLTSLKNNVNLVESDAEKNLT</sequence>
<organism evidence="2 3">
    <name type="scientific">Spiroplasma clarkii</name>
    <dbReference type="NCBI Taxonomy" id="2139"/>
    <lineage>
        <taxon>Bacteria</taxon>
        <taxon>Bacillati</taxon>
        <taxon>Mycoplasmatota</taxon>
        <taxon>Mollicutes</taxon>
        <taxon>Entomoplasmatales</taxon>
        <taxon>Spiroplasmataceae</taxon>
        <taxon>Spiroplasma</taxon>
    </lineage>
</organism>
<reference evidence="2 3" key="1">
    <citation type="submission" date="2017-11" db="EMBL/GenBank/DDBJ databases">
        <title>Complete genome sequence of Spiroplasma clarkii CN-5 (DSM 19994).</title>
        <authorList>
            <person name="Tsai Y.-M."/>
            <person name="Chang A."/>
            <person name="Lo W.-S."/>
            <person name="Kuo C.-H."/>
        </authorList>
    </citation>
    <scope>NUCLEOTIDE SEQUENCE [LARGE SCALE GENOMIC DNA]</scope>
    <source>
        <strain evidence="2 3">CN-5</strain>
    </source>
</reference>
<evidence type="ECO:0000256" key="1">
    <source>
        <dbReference type="SAM" id="Phobius"/>
    </source>
</evidence>
<evidence type="ECO:0000313" key="2">
    <source>
        <dbReference type="EMBL" id="ATX71402.1"/>
    </source>
</evidence>
<proteinExistence type="predicted"/>
<keyword evidence="1" id="KW-0812">Transmembrane</keyword>
<feature type="transmembrane region" description="Helical" evidence="1">
    <location>
        <begin position="115"/>
        <end position="143"/>
    </location>
</feature>
<feature type="transmembrane region" description="Helical" evidence="1">
    <location>
        <begin position="152"/>
        <end position="174"/>
    </location>
</feature>
<keyword evidence="1" id="KW-1133">Transmembrane helix</keyword>
<keyword evidence="3" id="KW-1185">Reference proteome</keyword>
<name>A0A2K8KJB1_9MOLU</name>
<dbReference type="EMBL" id="CP024870">
    <property type="protein sequence ID" value="ATX71402.1"/>
    <property type="molecule type" value="Genomic_DNA"/>
</dbReference>
<keyword evidence="1" id="KW-0472">Membrane</keyword>
<feature type="transmembrane region" description="Helical" evidence="1">
    <location>
        <begin position="9"/>
        <end position="27"/>
    </location>
</feature>
<evidence type="ECO:0000313" key="3">
    <source>
        <dbReference type="Proteomes" id="UP000231179"/>
    </source>
</evidence>
<gene>
    <name evidence="2" type="ORF">SCLAR_v1c11020</name>
</gene>
<protein>
    <submittedName>
        <fullName evidence="2">Uncharacterized protein</fullName>
    </submittedName>
</protein>
<accession>A0A2K8KJB1</accession>
<dbReference type="AlphaFoldDB" id="A0A2K8KJB1"/>
<dbReference type="RefSeq" id="WP_100254940.1">
    <property type="nucleotide sequence ID" value="NZ_CP024870.1"/>
</dbReference>
<feature type="transmembrane region" description="Helical" evidence="1">
    <location>
        <begin position="47"/>
        <end position="66"/>
    </location>
</feature>
<feature type="transmembrane region" description="Helical" evidence="1">
    <location>
        <begin position="73"/>
        <end position="95"/>
    </location>
</feature>
<dbReference type="Proteomes" id="UP000231179">
    <property type="component" value="Chromosome"/>
</dbReference>